<evidence type="ECO:0000256" key="1">
    <source>
        <dbReference type="SAM" id="Phobius"/>
    </source>
</evidence>
<dbReference type="AlphaFoldDB" id="A0A914DBQ5"/>
<keyword evidence="2" id="KW-1185">Reference proteome</keyword>
<keyword evidence="1" id="KW-1133">Transmembrane helix</keyword>
<evidence type="ECO:0000313" key="2">
    <source>
        <dbReference type="Proteomes" id="UP000887540"/>
    </source>
</evidence>
<evidence type="ECO:0000313" key="3">
    <source>
        <dbReference type="WBParaSite" id="ACRNAN_scaffold21340.g21428.t1"/>
    </source>
</evidence>
<name>A0A914DBQ5_9BILA</name>
<sequence>MFVAALVPDNTHSQWKTIFVGSAIIIFISIAIFDITSEVEPRSWVFKKTKKVFTIPIEKTSIEPEKIPNKV</sequence>
<keyword evidence="1" id="KW-0812">Transmembrane</keyword>
<feature type="transmembrane region" description="Helical" evidence="1">
    <location>
        <begin position="15"/>
        <end position="33"/>
    </location>
</feature>
<accession>A0A914DBQ5</accession>
<reference evidence="3" key="1">
    <citation type="submission" date="2022-11" db="UniProtKB">
        <authorList>
            <consortium name="WormBaseParasite"/>
        </authorList>
    </citation>
    <scope>IDENTIFICATION</scope>
</reference>
<organism evidence="2 3">
    <name type="scientific">Acrobeloides nanus</name>
    <dbReference type="NCBI Taxonomy" id="290746"/>
    <lineage>
        <taxon>Eukaryota</taxon>
        <taxon>Metazoa</taxon>
        <taxon>Ecdysozoa</taxon>
        <taxon>Nematoda</taxon>
        <taxon>Chromadorea</taxon>
        <taxon>Rhabditida</taxon>
        <taxon>Tylenchina</taxon>
        <taxon>Cephalobomorpha</taxon>
        <taxon>Cephaloboidea</taxon>
        <taxon>Cephalobidae</taxon>
        <taxon>Acrobeloides</taxon>
    </lineage>
</organism>
<keyword evidence="1" id="KW-0472">Membrane</keyword>
<protein>
    <submittedName>
        <fullName evidence="3">Uncharacterized protein</fullName>
    </submittedName>
</protein>
<proteinExistence type="predicted"/>
<dbReference type="Proteomes" id="UP000887540">
    <property type="component" value="Unplaced"/>
</dbReference>
<dbReference type="WBParaSite" id="ACRNAN_scaffold21340.g21428.t1">
    <property type="protein sequence ID" value="ACRNAN_scaffold21340.g21428.t1"/>
    <property type="gene ID" value="ACRNAN_scaffold21340.g21428"/>
</dbReference>